<dbReference type="GO" id="GO:0042765">
    <property type="term" value="C:GPI-anchor transamidase complex"/>
    <property type="evidence" value="ECO:0007669"/>
    <property type="project" value="InterPro"/>
</dbReference>
<protein>
    <recommendedName>
        <fullName evidence="14">GPI transamidase component PIG-S</fullName>
    </recommendedName>
</protein>
<dbReference type="EnsemblMetazoa" id="CapteT220035">
    <property type="protein sequence ID" value="CapteP220035"/>
    <property type="gene ID" value="CapteG220035"/>
</dbReference>
<dbReference type="PANTHER" id="PTHR21072">
    <property type="entry name" value="GPI TRANSAMIDASE COMPONENT PIG-S"/>
    <property type="match status" value="1"/>
</dbReference>
<keyword evidence="4" id="KW-0337">GPI-anchor biosynthesis</keyword>
<dbReference type="AlphaFoldDB" id="R7UWC7"/>
<keyword evidence="13" id="KW-1185">Reference proteome</keyword>
<evidence type="ECO:0000256" key="8">
    <source>
        <dbReference type="ARBA" id="ARBA00023136"/>
    </source>
</evidence>
<dbReference type="EMBL" id="KB299669">
    <property type="protein sequence ID" value="ELU07676.1"/>
    <property type="molecule type" value="Genomic_DNA"/>
</dbReference>
<organism evidence="11">
    <name type="scientific">Capitella teleta</name>
    <name type="common">Polychaete worm</name>
    <dbReference type="NCBI Taxonomy" id="283909"/>
    <lineage>
        <taxon>Eukaryota</taxon>
        <taxon>Metazoa</taxon>
        <taxon>Spiralia</taxon>
        <taxon>Lophotrochozoa</taxon>
        <taxon>Annelida</taxon>
        <taxon>Polychaeta</taxon>
        <taxon>Sedentaria</taxon>
        <taxon>Scolecida</taxon>
        <taxon>Capitellidae</taxon>
        <taxon>Capitella</taxon>
    </lineage>
</organism>
<keyword evidence="8 10" id="KW-0472">Membrane</keyword>
<evidence type="ECO:0000256" key="9">
    <source>
        <dbReference type="ARBA" id="ARBA00023180"/>
    </source>
</evidence>
<keyword evidence="7 10" id="KW-1133">Transmembrane helix</keyword>
<dbReference type="HOGENOM" id="CLU_010026_3_0_1"/>
<feature type="transmembrane region" description="Helical" evidence="10">
    <location>
        <begin position="420"/>
        <end position="442"/>
    </location>
</feature>
<evidence type="ECO:0000256" key="7">
    <source>
        <dbReference type="ARBA" id="ARBA00022989"/>
    </source>
</evidence>
<evidence type="ECO:0000256" key="5">
    <source>
        <dbReference type="ARBA" id="ARBA00022692"/>
    </source>
</evidence>
<sequence>MEGPKVSYRCNVRQYFNEEMLTYKEATTLSSFDDALEELKLLKENGKYTFVLIPEGEVVDPGDRGYIGRHRSAFLRSSKDLASLVSKISGVMREIFAAEKVIAKAWNTAVGAVHQQADKDSMRALQSQPNGYEITFTLLNPQPSHVRASWNIQEATKRYLSPLLSALHDYTNIKVKSQYLHSTNIGVRPKVDQVGGYALNIDQLPHIINPIEAFLGSHVSNNPNLNFILYIPLRDQSPLFIYNQNGEKVASNAFLSPRWGGFLVHNVRVEENASLPVDVQIDERPVMQVFAAQLRLLLGVSPLHHGLAVEEAPAGNAVITDWELDLWLRSHCLENLASSVATLNSLAQLLEKIGNIVINDDIGREVERAVEQIQISHTALSQGQLRDAYLSSRQAKQFSEKAFFDPSLLELLYFPEDQKFAIYIPLFLPIGIPVVMSVLQSLKYLRKKNKQKME</sequence>
<evidence type="ECO:0000256" key="1">
    <source>
        <dbReference type="ARBA" id="ARBA00004477"/>
    </source>
</evidence>
<reference evidence="12" key="3">
    <citation type="submission" date="2015-06" db="UniProtKB">
        <authorList>
            <consortium name="EnsemblMetazoa"/>
        </authorList>
    </citation>
    <scope>IDENTIFICATION</scope>
</reference>
<dbReference type="STRING" id="283909.R7UWC7"/>
<dbReference type="EMBL" id="AMQN01006973">
    <property type="status" value="NOT_ANNOTATED_CDS"/>
    <property type="molecule type" value="Genomic_DNA"/>
</dbReference>
<dbReference type="Proteomes" id="UP000014760">
    <property type="component" value="Unassembled WGS sequence"/>
</dbReference>
<evidence type="ECO:0000256" key="6">
    <source>
        <dbReference type="ARBA" id="ARBA00022824"/>
    </source>
</evidence>
<dbReference type="OMA" id="VPVCFPI"/>
<evidence type="ECO:0000313" key="12">
    <source>
        <dbReference type="EnsemblMetazoa" id="CapteP220035"/>
    </source>
</evidence>
<evidence type="ECO:0008006" key="14">
    <source>
        <dbReference type="Google" id="ProtNLM"/>
    </source>
</evidence>
<dbReference type="Pfam" id="PF10510">
    <property type="entry name" value="PIG-S"/>
    <property type="match status" value="1"/>
</dbReference>
<gene>
    <name evidence="11" type="ORF">CAPTEDRAFT_220035</name>
</gene>
<keyword evidence="6" id="KW-0256">Endoplasmic reticulum</keyword>
<evidence type="ECO:0000313" key="11">
    <source>
        <dbReference type="EMBL" id="ELU07676.1"/>
    </source>
</evidence>
<evidence type="ECO:0000313" key="13">
    <source>
        <dbReference type="Proteomes" id="UP000014760"/>
    </source>
</evidence>
<dbReference type="UniPathway" id="UPA00196"/>
<evidence type="ECO:0000256" key="4">
    <source>
        <dbReference type="ARBA" id="ARBA00022502"/>
    </source>
</evidence>
<reference evidence="11 13" key="2">
    <citation type="journal article" date="2013" name="Nature">
        <title>Insights into bilaterian evolution from three spiralian genomes.</title>
        <authorList>
            <person name="Simakov O."/>
            <person name="Marletaz F."/>
            <person name="Cho S.J."/>
            <person name="Edsinger-Gonzales E."/>
            <person name="Havlak P."/>
            <person name="Hellsten U."/>
            <person name="Kuo D.H."/>
            <person name="Larsson T."/>
            <person name="Lv J."/>
            <person name="Arendt D."/>
            <person name="Savage R."/>
            <person name="Osoegawa K."/>
            <person name="de Jong P."/>
            <person name="Grimwood J."/>
            <person name="Chapman J.A."/>
            <person name="Shapiro H."/>
            <person name="Aerts A."/>
            <person name="Otillar R.P."/>
            <person name="Terry A.Y."/>
            <person name="Boore J.L."/>
            <person name="Grigoriev I.V."/>
            <person name="Lindberg D.R."/>
            <person name="Seaver E.C."/>
            <person name="Weisblat D.A."/>
            <person name="Putnam N.H."/>
            <person name="Rokhsar D.S."/>
        </authorList>
    </citation>
    <scope>NUCLEOTIDE SEQUENCE</scope>
    <source>
        <strain evidence="11 13">I ESC-2004</strain>
    </source>
</reference>
<comment type="similarity">
    <text evidence="3">Belongs to the PIGS family.</text>
</comment>
<dbReference type="FunCoup" id="R7UWC7">
    <property type="interactions" value="1948"/>
</dbReference>
<comment type="subcellular location">
    <subcellularLocation>
        <location evidence="1">Endoplasmic reticulum membrane</location>
        <topology evidence="1">Multi-pass membrane protein</topology>
    </subcellularLocation>
</comment>
<proteinExistence type="inferred from homology"/>
<keyword evidence="9" id="KW-0325">Glycoprotein</keyword>
<dbReference type="GO" id="GO:0016255">
    <property type="term" value="P:attachment of GPI anchor to protein"/>
    <property type="evidence" value="ECO:0007669"/>
    <property type="project" value="InterPro"/>
</dbReference>
<dbReference type="InterPro" id="IPR019540">
    <property type="entry name" value="PtdIno-glycan_biosynth_class_S"/>
</dbReference>
<reference evidence="13" key="1">
    <citation type="submission" date="2012-12" db="EMBL/GenBank/DDBJ databases">
        <authorList>
            <person name="Hellsten U."/>
            <person name="Grimwood J."/>
            <person name="Chapman J.A."/>
            <person name="Shapiro H."/>
            <person name="Aerts A."/>
            <person name="Otillar R.P."/>
            <person name="Terry A.Y."/>
            <person name="Boore J.L."/>
            <person name="Simakov O."/>
            <person name="Marletaz F."/>
            <person name="Cho S.-J."/>
            <person name="Edsinger-Gonzales E."/>
            <person name="Havlak P."/>
            <person name="Kuo D.-H."/>
            <person name="Larsson T."/>
            <person name="Lv J."/>
            <person name="Arendt D."/>
            <person name="Savage R."/>
            <person name="Osoegawa K."/>
            <person name="de Jong P."/>
            <person name="Lindberg D.R."/>
            <person name="Seaver E.C."/>
            <person name="Weisblat D.A."/>
            <person name="Putnam N.H."/>
            <person name="Grigoriev I.V."/>
            <person name="Rokhsar D.S."/>
        </authorList>
    </citation>
    <scope>NUCLEOTIDE SEQUENCE</scope>
    <source>
        <strain evidence="13">I ESC-2004</strain>
    </source>
</reference>
<evidence type="ECO:0000256" key="2">
    <source>
        <dbReference type="ARBA" id="ARBA00004687"/>
    </source>
</evidence>
<name>R7UWC7_CAPTE</name>
<evidence type="ECO:0000256" key="10">
    <source>
        <dbReference type="SAM" id="Phobius"/>
    </source>
</evidence>
<dbReference type="PANTHER" id="PTHR21072:SF13">
    <property type="entry name" value="GPI TRANSAMIDASE COMPONENT PIG-S"/>
    <property type="match status" value="1"/>
</dbReference>
<accession>R7UWC7</accession>
<keyword evidence="5 10" id="KW-0812">Transmembrane</keyword>
<evidence type="ECO:0000256" key="3">
    <source>
        <dbReference type="ARBA" id="ARBA00005316"/>
    </source>
</evidence>
<comment type="pathway">
    <text evidence="2">Glycolipid biosynthesis; glycosylphosphatidylinositol-anchor biosynthesis.</text>
</comment>
<dbReference type="GO" id="GO:0006506">
    <property type="term" value="P:GPI anchor biosynthetic process"/>
    <property type="evidence" value="ECO:0007669"/>
    <property type="project" value="UniProtKB-UniPathway"/>
</dbReference>
<dbReference type="OrthoDB" id="28748at2759"/>